<dbReference type="SMART" id="SM00493">
    <property type="entry name" value="TOPRIM"/>
    <property type="match status" value="1"/>
</dbReference>
<dbReference type="GO" id="GO:0006310">
    <property type="term" value="P:DNA recombination"/>
    <property type="evidence" value="ECO:0007669"/>
    <property type="project" value="UniProtKB-UniRule"/>
</dbReference>
<dbReference type="InterPro" id="IPR006171">
    <property type="entry name" value="TOPRIM_dom"/>
</dbReference>
<evidence type="ECO:0000256" key="3">
    <source>
        <dbReference type="ARBA" id="ARBA00022771"/>
    </source>
</evidence>
<dbReference type="GO" id="GO:0006281">
    <property type="term" value="P:DNA repair"/>
    <property type="evidence" value="ECO:0007669"/>
    <property type="project" value="UniProtKB-UniRule"/>
</dbReference>
<gene>
    <name evidence="7" type="primary">recR</name>
    <name evidence="9" type="ORF">A9Z60_01750</name>
</gene>
<dbReference type="Gene3D" id="1.10.8.420">
    <property type="entry name" value="RecR Domain 1"/>
    <property type="match status" value="1"/>
</dbReference>
<dbReference type="Pfam" id="PF21176">
    <property type="entry name" value="RecR_HhH"/>
    <property type="match status" value="1"/>
</dbReference>
<dbReference type="PROSITE" id="PS50880">
    <property type="entry name" value="TOPRIM"/>
    <property type="match status" value="1"/>
</dbReference>
<dbReference type="Pfam" id="PF13662">
    <property type="entry name" value="Toprim_4"/>
    <property type="match status" value="1"/>
</dbReference>
<dbReference type="HAMAP" id="MF_00017">
    <property type="entry name" value="RecR"/>
    <property type="match status" value="1"/>
</dbReference>
<evidence type="ECO:0000313" key="10">
    <source>
        <dbReference type="Proteomes" id="UP000092671"/>
    </source>
</evidence>
<organism evidence="9 10">
    <name type="scientific">Moraxella nonliquefaciens</name>
    <dbReference type="NCBI Taxonomy" id="478"/>
    <lineage>
        <taxon>Bacteria</taxon>
        <taxon>Pseudomonadati</taxon>
        <taxon>Pseudomonadota</taxon>
        <taxon>Gammaproteobacteria</taxon>
        <taxon>Moraxellales</taxon>
        <taxon>Moraxellaceae</taxon>
        <taxon>Moraxella</taxon>
    </lineage>
</organism>
<dbReference type="Proteomes" id="UP000092671">
    <property type="component" value="Unassembled WGS sequence"/>
</dbReference>
<dbReference type="InterPro" id="IPR023627">
    <property type="entry name" value="Rcmb_RecR"/>
</dbReference>
<dbReference type="PROSITE" id="PS01300">
    <property type="entry name" value="RECR"/>
    <property type="match status" value="1"/>
</dbReference>
<dbReference type="PANTHER" id="PTHR30446:SF0">
    <property type="entry name" value="RECOMBINATION PROTEIN RECR"/>
    <property type="match status" value="1"/>
</dbReference>
<protein>
    <recommendedName>
        <fullName evidence="7">Recombination protein RecR</fullName>
    </recommendedName>
</protein>
<evidence type="ECO:0000256" key="5">
    <source>
        <dbReference type="ARBA" id="ARBA00023172"/>
    </source>
</evidence>
<comment type="function">
    <text evidence="7">May play a role in DNA repair. It seems to be involved in an RecBC-independent recombinational process of DNA repair. It may act with RecF and RecO.</text>
</comment>
<dbReference type="Pfam" id="PF21175">
    <property type="entry name" value="RecR_C"/>
    <property type="match status" value="1"/>
</dbReference>
<name>A0A1B8PMN4_MORNO</name>
<evidence type="ECO:0000256" key="2">
    <source>
        <dbReference type="ARBA" id="ARBA00022763"/>
    </source>
</evidence>
<keyword evidence="6 7" id="KW-0234">DNA repair</keyword>
<evidence type="ECO:0000259" key="8">
    <source>
        <dbReference type="PROSITE" id="PS50880"/>
    </source>
</evidence>
<dbReference type="EMBL" id="LZDN01000001">
    <property type="protein sequence ID" value="OBX52417.1"/>
    <property type="molecule type" value="Genomic_DNA"/>
</dbReference>
<dbReference type="GO" id="GO:0008270">
    <property type="term" value="F:zinc ion binding"/>
    <property type="evidence" value="ECO:0007669"/>
    <property type="project" value="UniProtKB-KW"/>
</dbReference>
<keyword evidence="3 7" id="KW-0863">Zinc-finger</keyword>
<comment type="similarity">
    <text evidence="7">Belongs to the RecR family.</text>
</comment>
<dbReference type="InterPro" id="IPR015967">
    <property type="entry name" value="Rcmb_RecR_Znf"/>
</dbReference>
<dbReference type="InterPro" id="IPR034137">
    <property type="entry name" value="TOPRIM_RecR"/>
</dbReference>
<comment type="caution">
    <text evidence="9">The sequence shown here is derived from an EMBL/GenBank/DDBJ whole genome shotgun (WGS) entry which is preliminary data.</text>
</comment>
<evidence type="ECO:0000256" key="4">
    <source>
        <dbReference type="ARBA" id="ARBA00022833"/>
    </source>
</evidence>
<dbReference type="SUPFAM" id="SSF111304">
    <property type="entry name" value="Recombination protein RecR"/>
    <property type="match status" value="1"/>
</dbReference>
<dbReference type="GO" id="GO:0003677">
    <property type="term" value="F:DNA binding"/>
    <property type="evidence" value="ECO:0007669"/>
    <property type="project" value="UniProtKB-UniRule"/>
</dbReference>
<keyword evidence="2 7" id="KW-0227">DNA damage</keyword>
<dbReference type="OrthoDB" id="9802672at2"/>
<dbReference type="InterPro" id="IPR000093">
    <property type="entry name" value="DNA_Rcmb_RecR"/>
</dbReference>
<evidence type="ECO:0000256" key="1">
    <source>
        <dbReference type="ARBA" id="ARBA00022723"/>
    </source>
</evidence>
<dbReference type="AlphaFoldDB" id="A0A1B8PMN4"/>
<evidence type="ECO:0000313" key="9">
    <source>
        <dbReference type="EMBL" id="OBX52417.1"/>
    </source>
</evidence>
<proteinExistence type="inferred from homology"/>
<keyword evidence="4 7" id="KW-0862">Zinc</keyword>
<dbReference type="RefSeq" id="WP_066887918.1">
    <property type="nucleotide sequence ID" value="NZ_LZDM01000023.1"/>
</dbReference>
<dbReference type="Pfam" id="PF02132">
    <property type="entry name" value="RecR_ZnF"/>
    <property type="match status" value="1"/>
</dbReference>
<keyword evidence="1 7" id="KW-0479">Metal-binding</keyword>
<dbReference type="NCBIfam" id="TIGR00615">
    <property type="entry name" value="recR"/>
    <property type="match status" value="1"/>
</dbReference>
<reference evidence="9 10" key="1">
    <citation type="submission" date="2016-06" db="EMBL/GenBank/DDBJ databases">
        <title>Draft genome of Moraxella nonliquefaciens CCUG 60284.</title>
        <authorList>
            <person name="Salva-Serra F."/>
            <person name="Engstrom-Jakobsson H."/>
            <person name="Thorell K."/>
            <person name="Gonzales-Siles L."/>
            <person name="Karlsson R."/>
            <person name="Boulund F."/>
            <person name="Engstrand L."/>
            <person name="Kristiansson E."/>
            <person name="Moore E."/>
        </authorList>
    </citation>
    <scope>NUCLEOTIDE SEQUENCE [LARGE SCALE GENOMIC DNA]</scope>
    <source>
        <strain evidence="9 10">CCUG 60284</strain>
    </source>
</reference>
<evidence type="ECO:0000256" key="6">
    <source>
        <dbReference type="ARBA" id="ARBA00023204"/>
    </source>
</evidence>
<evidence type="ECO:0000256" key="7">
    <source>
        <dbReference type="HAMAP-Rule" id="MF_00017"/>
    </source>
</evidence>
<keyword evidence="5 7" id="KW-0233">DNA recombination</keyword>
<accession>A0A1B8PMN4</accession>
<dbReference type="Gene3D" id="6.10.250.240">
    <property type="match status" value="1"/>
</dbReference>
<dbReference type="CDD" id="cd01025">
    <property type="entry name" value="TOPRIM_recR"/>
    <property type="match status" value="1"/>
</dbReference>
<sequence>MLTPKFDQLVKILQILPSVGQKSAQRMAIELLSKKRPQGLALAHALEIAMNEIKECQICHSFSDDDVCAICTDVRRDDGQLCVVERASDVMAIEQSGAYRGRYFVLGGHLSPIDGIGADDLHMDELVALVKSSAISELILAMGATIEGQTTAFFIYDVLKSHVENITRLAQGIPMGGELGYVDSLTLHQAMQNRAFYG</sequence>
<feature type="zinc finger region" description="C4-type" evidence="7">
    <location>
        <begin position="56"/>
        <end position="71"/>
    </location>
</feature>
<dbReference type="Gene3D" id="3.40.1360.10">
    <property type="match status" value="1"/>
</dbReference>
<feature type="domain" description="Toprim" evidence="8">
    <location>
        <begin position="79"/>
        <end position="174"/>
    </location>
</feature>
<dbReference type="PANTHER" id="PTHR30446">
    <property type="entry name" value="RECOMBINATION PROTEIN RECR"/>
    <property type="match status" value="1"/>
</dbReference>